<sequence>MTPYQFLLKTRLHRAAVRLRMSDEPISTIAFEAGFNDLSTFNRRFRRVMGEAPGAYRLRQRGDKAPNTSAVPAL</sequence>
<accession>A0ABM9DXU1</accession>
<evidence type="ECO:0000313" key="5">
    <source>
        <dbReference type="EMBL" id="CAH2401588.1"/>
    </source>
</evidence>
<keyword evidence="3" id="KW-0804">Transcription</keyword>
<dbReference type="SUPFAM" id="SSF46689">
    <property type="entry name" value="Homeodomain-like"/>
    <property type="match status" value="1"/>
</dbReference>
<dbReference type="InterPro" id="IPR009057">
    <property type="entry name" value="Homeodomain-like_sf"/>
</dbReference>
<dbReference type="PANTHER" id="PTHR46796">
    <property type="entry name" value="HTH-TYPE TRANSCRIPTIONAL ACTIVATOR RHAS-RELATED"/>
    <property type="match status" value="1"/>
</dbReference>
<dbReference type="PRINTS" id="PR00032">
    <property type="entry name" value="HTHARAC"/>
</dbReference>
<proteinExistence type="predicted"/>
<reference evidence="5" key="1">
    <citation type="submission" date="2022-03" db="EMBL/GenBank/DDBJ databases">
        <authorList>
            <person name="Brunel B."/>
        </authorList>
    </citation>
    <scope>NUCLEOTIDE SEQUENCE</scope>
    <source>
        <strain evidence="5">STM4922sample</strain>
    </source>
</reference>
<evidence type="ECO:0000313" key="6">
    <source>
        <dbReference type="Proteomes" id="UP001152604"/>
    </source>
</evidence>
<evidence type="ECO:0000256" key="3">
    <source>
        <dbReference type="ARBA" id="ARBA00023163"/>
    </source>
</evidence>
<organism evidence="5 6">
    <name type="scientific">Mesorhizobium ventifaucium</name>
    <dbReference type="NCBI Taxonomy" id="666020"/>
    <lineage>
        <taxon>Bacteria</taxon>
        <taxon>Pseudomonadati</taxon>
        <taxon>Pseudomonadota</taxon>
        <taxon>Alphaproteobacteria</taxon>
        <taxon>Hyphomicrobiales</taxon>
        <taxon>Phyllobacteriaceae</taxon>
        <taxon>Mesorhizobium</taxon>
    </lineage>
</organism>
<dbReference type="InterPro" id="IPR020449">
    <property type="entry name" value="Tscrpt_reg_AraC-type_HTH"/>
</dbReference>
<dbReference type="InterPro" id="IPR018062">
    <property type="entry name" value="HTH_AraC-typ_CS"/>
</dbReference>
<dbReference type="Gene3D" id="1.10.10.60">
    <property type="entry name" value="Homeodomain-like"/>
    <property type="match status" value="1"/>
</dbReference>
<dbReference type="SMART" id="SM00342">
    <property type="entry name" value="HTH_ARAC"/>
    <property type="match status" value="1"/>
</dbReference>
<feature type="domain" description="HTH araC/xylS-type" evidence="4">
    <location>
        <begin position="1"/>
        <end position="59"/>
    </location>
</feature>
<dbReference type="EMBL" id="CAKXZS010000023">
    <property type="protein sequence ID" value="CAH2401588.1"/>
    <property type="molecule type" value="Genomic_DNA"/>
</dbReference>
<protein>
    <recommendedName>
        <fullName evidence="4">HTH araC/xylS-type domain-containing protein</fullName>
    </recommendedName>
</protein>
<keyword evidence="1" id="KW-0805">Transcription regulation</keyword>
<gene>
    <name evidence="5" type="ORF">MES4922_30174</name>
</gene>
<evidence type="ECO:0000256" key="2">
    <source>
        <dbReference type="ARBA" id="ARBA00023125"/>
    </source>
</evidence>
<dbReference type="InterPro" id="IPR050204">
    <property type="entry name" value="AraC_XylS_family_regulators"/>
</dbReference>
<dbReference type="PROSITE" id="PS00041">
    <property type="entry name" value="HTH_ARAC_FAMILY_1"/>
    <property type="match status" value="1"/>
</dbReference>
<dbReference type="PROSITE" id="PS01124">
    <property type="entry name" value="HTH_ARAC_FAMILY_2"/>
    <property type="match status" value="1"/>
</dbReference>
<dbReference type="Proteomes" id="UP001152604">
    <property type="component" value="Unassembled WGS sequence"/>
</dbReference>
<evidence type="ECO:0000259" key="4">
    <source>
        <dbReference type="PROSITE" id="PS01124"/>
    </source>
</evidence>
<comment type="caution">
    <text evidence="5">The sequence shown here is derived from an EMBL/GenBank/DDBJ whole genome shotgun (WGS) entry which is preliminary data.</text>
</comment>
<dbReference type="InterPro" id="IPR018060">
    <property type="entry name" value="HTH_AraC"/>
</dbReference>
<dbReference type="Pfam" id="PF12833">
    <property type="entry name" value="HTH_18"/>
    <property type="match status" value="1"/>
</dbReference>
<keyword evidence="6" id="KW-1185">Reference proteome</keyword>
<evidence type="ECO:0000256" key="1">
    <source>
        <dbReference type="ARBA" id="ARBA00023015"/>
    </source>
</evidence>
<keyword evidence="2" id="KW-0238">DNA-binding</keyword>
<name>A0ABM9DXU1_9HYPH</name>